<gene>
    <name evidence="1" type="ORF">N825_02380</name>
</gene>
<evidence type="ECO:0000313" key="2">
    <source>
        <dbReference type="Proteomes" id="UP000019486"/>
    </source>
</evidence>
<comment type="caution">
    <text evidence="1">The sequence shown here is derived from an EMBL/GenBank/DDBJ whole genome shotgun (WGS) entry which is preliminary data.</text>
</comment>
<name>W9HG40_9PROT</name>
<evidence type="ECO:0000313" key="1">
    <source>
        <dbReference type="EMBL" id="EWY42878.1"/>
    </source>
</evidence>
<accession>W9HG40</accession>
<reference evidence="1 2" key="1">
    <citation type="submission" date="2013-08" db="EMBL/GenBank/DDBJ databases">
        <title>The genome sequence of Skermanella stibiiresistens.</title>
        <authorList>
            <person name="Zhu W."/>
            <person name="Wang G."/>
        </authorList>
    </citation>
    <scope>NUCLEOTIDE SEQUENCE [LARGE SCALE GENOMIC DNA]</scope>
    <source>
        <strain evidence="1 2">SB22</strain>
    </source>
</reference>
<dbReference type="EMBL" id="AVFL01000001">
    <property type="protein sequence ID" value="EWY42878.1"/>
    <property type="molecule type" value="Genomic_DNA"/>
</dbReference>
<dbReference type="AlphaFoldDB" id="W9HG40"/>
<proteinExistence type="predicted"/>
<dbReference type="Proteomes" id="UP000019486">
    <property type="component" value="Unassembled WGS sequence"/>
</dbReference>
<keyword evidence="2" id="KW-1185">Reference proteome</keyword>
<protein>
    <submittedName>
        <fullName evidence="1">Uncharacterized protein</fullName>
    </submittedName>
</protein>
<organism evidence="1 2">
    <name type="scientific">Skermanella stibiiresistens SB22</name>
    <dbReference type="NCBI Taxonomy" id="1385369"/>
    <lineage>
        <taxon>Bacteria</taxon>
        <taxon>Pseudomonadati</taxon>
        <taxon>Pseudomonadota</taxon>
        <taxon>Alphaproteobacteria</taxon>
        <taxon>Rhodospirillales</taxon>
        <taxon>Azospirillaceae</taxon>
        <taxon>Skermanella</taxon>
    </lineage>
</organism>
<sequence length="34" mass="3786">MVETALFQADQLIMAGLGHYRRRCIPAGLVALRN</sequence>